<organism evidence="1 2">
    <name type="scientific">Senna tora</name>
    <dbReference type="NCBI Taxonomy" id="362788"/>
    <lineage>
        <taxon>Eukaryota</taxon>
        <taxon>Viridiplantae</taxon>
        <taxon>Streptophyta</taxon>
        <taxon>Embryophyta</taxon>
        <taxon>Tracheophyta</taxon>
        <taxon>Spermatophyta</taxon>
        <taxon>Magnoliopsida</taxon>
        <taxon>eudicotyledons</taxon>
        <taxon>Gunneridae</taxon>
        <taxon>Pentapetalae</taxon>
        <taxon>rosids</taxon>
        <taxon>fabids</taxon>
        <taxon>Fabales</taxon>
        <taxon>Fabaceae</taxon>
        <taxon>Caesalpinioideae</taxon>
        <taxon>Cassia clade</taxon>
        <taxon>Senna</taxon>
    </lineage>
</organism>
<comment type="caution">
    <text evidence="1">The sequence shown here is derived from an EMBL/GenBank/DDBJ whole genome shotgun (WGS) entry which is preliminary data.</text>
</comment>
<reference evidence="1" key="1">
    <citation type="submission" date="2020-09" db="EMBL/GenBank/DDBJ databases">
        <title>Genome-Enabled Discovery of Anthraquinone Biosynthesis in Senna tora.</title>
        <authorList>
            <person name="Kang S.-H."/>
            <person name="Pandey R.P."/>
            <person name="Lee C.-M."/>
            <person name="Sim J.-S."/>
            <person name="Jeong J.-T."/>
            <person name="Choi B.-S."/>
            <person name="Jung M."/>
            <person name="Ginzburg D."/>
            <person name="Zhao K."/>
            <person name="Won S.Y."/>
            <person name="Oh T.-J."/>
            <person name="Yu Y."/>
            <person name="Kim N.-H."/>
            <person name="Lee O.R."/>
            <person name="Lee T.-H."/>
            <person name="Bashyal P."/>
            <person name="Kim T.-S."/>
            <person name="Lee W.-H."/>
            <person name="Kawkins C."/>
            <person name="Kim C.-K."/>
            <person name="Kim J.S."/>
            <person name="Ahn B.O."/>
            <person name="Rhee S.Y."/>
            <person name="Sohng J.K."/>
        </authorList>
    </citation>
    <scope>NUCLEOTIDE SEQUENCE</scope>
    <source>
        <tissue evidence="1">Leaf</tissue>
    </source>
</reference>
<evidence type="ECO:0000313" key="1">
    <source>
        <dbReference type="EMBL" id="KAF7841639.1"/>
    </source>
</evidence>
<proteinExistence type="predicted"/>
<gene>
    <name evidence="1" type="ORF">G2W53_003937</name>
</gene>
<dbReference type="EMBL" id="JAAIUW010000002">
    <property type="protein sequence ID" value="KAF7841639.1"/>
    <property type="molecule type" value="Genomic_DNA"/>
</dbReference>
<keyword evidence="2" id="KW-1185">Reference proteome</keyword>
<name>A0A834XCB8_9FABA</name>
<evidence type="ECO:0000313" key="2">
    <source>
        <dbReference type="Proteomes" id="UP000634136"/>
    </source>
</evidence>
<protein>
    <submittedName>
        <fullName evidence="1">Uncharacterized protein</fullName>
    </submittedName>
</protein>
<sequence length="58" mass="6653">MHNSTPLSYNRCQWRIGSRPRKGNNRRNVAGFGRRPPHFCPLLLLLSSSLMPAASIRY</sequence>
<dbReference type="Proteomes" id="UP000634136">
    <property type="component" value="Unassembled WGS sequence"/>
</dbReference>
<accession>A0A834XCB8</accession>
<dbReference type="AlphaFoldDB" id="A0A834XCB8"/>